<gene>
    <name evidence="1" type="ORF">EIP91_007239</name>
</gene>
<evidence type="ECO:0000313" key="1">
    <source>
        <dbReference type="EMBL" id="TCD62206.1"/>
    </source>
</evidence>
<proteinExistence type="predicted"/>
<organism evidence="1 2">
    <name type="scientific">Steccherinum ochraceum</name>
    <dbReference type="NCBI Taxonomy" id="92696"/>
    <lineage>
        <taxon>Eukaryota</taxon>
        <taxon>Fungi</taxon>
        <taxon>Dikarya</taxon>
        <taxon>Basidiomycota</taxon>
        <taxon>Agaricomycotina</taxon>
        <taxon>Agaricomycetes</taxon>
        <taxon>Polyporales</taxon>
        <taxon>Steccherinaceae</taxon>
        <taxon>Steccherinum</taxon>
    </lineage>
</organism>
<sequence>ASTRDVTVAVVPTASGGTVTAVNIEVAGGAVAEVDPTTTVADLCPLLQRYEQGAQSMLWQH</sequence>
<protein>
    <submittedName>
        <fullName evidence="1">Uncharacterized protein</fullName>
    </submittedName>
</protein>
<feature type="non-terminal residue" evidence="1">
    <location>
        <position position="1"/>
    </location>
</feature>
<dbReference type="EMBL" id="RWJN01000393">
    <property type="protein sequence ID" value="TCD62206.1"/>
    <property type="molecule type" value="Genomic_DNA"/>
</dbReference>
<evidence type="ECO:0000313" key="2">
    <source>
        <dbReference type="Proteomes" id="UP000292702"/>
    </source>
</evidence>
<name>A0A4R0R6Y7_9APHY</name>
<keyword evidence="2" id="KW-1185">Reference proteome</keyword>
<dbReference type="AlphaFoldDB" id="A0A4R0R6Y7"/>
<comment type="caution">
    <text evidence="1">The sequence shown here is derived from an EMBL/GenBank/DDBJ whole genome shotgun (WGS) entry which is preliminary data.</text>
</comment>
<dbReference type="Proteomes" id="UP000292702">
    <property type="component" value="Unassembled WGS sequence"/>
</dbReference>
<reference evidence="1 2" key="1">
    <citation type="submission" date="2018-11" db="EMBL/GenBank/DDBJ databases">
        <title>Genome assembly of Steccherinum ochraceum LE-BIN_3174, the white-rot fungus of the Steccherinaceae family (The Residual Polyporoid clade, Polyporales, Basidiomycota).</title>
        <authorList>
            <person name="Fedorova T.V."/>
            <person name="Glazunova O.A."/>
            <person name="Landesman E.O."/>
            <person name="Moiseenko K.V."/>
            <person name="Psurtseva N.V."/>
            <person name="Savinova O.S."/>
            <person name="Shakhova N.V."/>
            <person name="Tyazhelova T.V."/>
            <person name="Vasina D.V."/>
        </authorList>
    </citation>
    <scope>NUCLEOTIDE SEQUENCE [LARGE SCALE GENOMIC DNA]</scope>
    <source>
        <strain evidence="1 2">LE-BIN_3174</strain>
    </source>
</reference>
<accession>A0A4R0R6Y7</accession>